<keyword evidence="3" id="KW-1185">Reference proteome</keyword>
<dbReference type="PANTHER" id="PTHR34293">
    <property type="entry name" value="HTH-TYPE TRANSCRIPTIONAL REGULATOR TRMBL2"/>
    <property type="match status" value="1"/>
</dbReference>
<reference evidence="2" key="1">
    <citation type="submission" date="2021-05" db="EMBL/GenBank/DDBJ databases">
        <authorList>
            <person name="Arsene-Ploetze F."/>
        </authorList>
    </citation>
    <scope>NUCLEOTIDE SEQUENCE</scope>
    <source>
        <strain evidence="2">DSM 42138</strain>
    </source>
</reference>
<dbReference type="InterPro" id="IPR036388">
    <property type="entry name" value="WH-like_DNA-bd_sf"/>
</dbReference>
<sequence>MLEAIGLTPHEAEVYEALVRFGPSTLQNLIGLGVLGGESGGAGALPRPQWIREVADGLAAKGLLTMPPEPGGELIASPPHLAGEALLLTHHQELLAARAWLARLAEEYRGSVRPGDLPVEFTPSAAVAQQVDQLQRGARAEVLMFDAPPYLSHRPAGVPGRPAHHTEIERLEAGVRYRTVHDRAALARATALSDVLACVRAGRQARVTSRVPLKMLVVDRELAMLPAVGFDPALDGSGCVLVHRSPLLDGIIELFERVWAEALPLRSSFAVDADAGAGEATAGAGHGTGSDELGDADVRLLTLLLSGLTDEVIARQLDVGRRTVLRRVRGLMDRAGVSTRMQLGWYASRHDWLRVERSPGTPGNLSRMRES</sequence>
<name>A0A9W4DNE4_9ACTN</name>
<dbReference type="SUPFAM" id="SSF46894">
    <property type="entry name" value="C-terminal effector domain of the bipartite response regulators"/>
    <property type="match status" value="1"/>
</dbReference>
<comment type="caution">
    <text evidence="2">The sequence shown here is derived from an EMBL/GenBank/DDBJ whole genome shotgun (WGS) entry which is preliminary data.</text>
</comment>
<proteinExistence type="predicted"/>
<organism evidence="2 3">
    <name type="scientific">Actinacidiphila cocklensis</name>
    <dbReference type="NCBI Taxonomy" id="887465"/>
    <lineage>
        <taxon>Bacteria</taxon>
        <taxon>Bacillati</taxon>
        <taxon>Actinomycetota</taxon>
        <taxon>Actinomycetes</taxon>
        <taxon>Kitasatosporales</taxon>
        <taxon>Streptomycetaceae</taxon>
        <taxon>Actinacidiphila</taxon>
    </lineage>
</organism>
<dbReference type="GO" id="GO:0006355">
    <property type="term" value="P:regulation of DNA-templated transcription"/>
    <property type="evidence" value="ECO:0007669"/>
    <property type="project" value="InterPro"/>
</dbReference>
<dbReference type="Gene3D" id="1.10.10.10">
    <property type="entry name" value="Winged helix-like DNA-binding domain superfamily/Winged helix DNA-binding domain"/>
    <property type="match status" value="1"/>
</dbReference>
<accession>A0A9W4DNE4</accession>
<dbReference type="InterPro" id="IPR016032">
    <property type="entry name" value="Sig_transdc_resp-reg_C-effctor"/>
</dbReference>
<dbReference type="InterPro" id="IPR000792">
    <property type="entry name" value="Tscrpt_reg_LuxR_C"/>
</dbReference>
<dbReference type="InterPro" id="IPR051797">
    <property type="entry name" value="TrmB-like"/>
</dbReference>
<dbReference type="GO" id="GO:0003677">
    <property type="term" value="F:DNA binding"/>
    <property type="evidence" value="ECO:0007669"/>
    <property type="project" value="InterPro"/>
</dbReference>
<dbReference type="AlphaFoldDB" id="A0A9W4DNE4"/>
<dbReference type="Proteomes" id="UP001152519">
    <property type="component" value="Unassembled WGS sequence"/>
</dbReference>
<evidence type="ECO:0000313" key="3">
    <source>
        <dbReference type="Proteomes" id="UP001152519"/>
    </source>
</evidence>
<feature type="domain" description="HTH luxR-type" evidence="1">
    <location>
        <begin position="290"/>
        <end position="347"/>
    </location>
</feature>
<dbReference type="PANTHER" id="PTHR34293:SF1">
    <property type="entry name" value="HTH-TYPE TRANSCRIPTIONAL REGULATOR TRMBL2"/>
    <property type="match status" value="1"/>
</dbReference>
<evidence type="ECO:0000259" key="1">
    <source>
        <dbReference type="SMART" id="SM00421"/>
    </source>
</evidence>
<dbReference type="SMART" id="SM00421">
    <property type="entry name" value="HTH_LUXR"/>
    <property type="match status" value="1"/>
</dbReference>
<evidence type="ECO:0000313" key="2">
    <source>
        <dbReference type="EMBL" id="CAG6390619.1"/>
    </source>
</evidence>
<protein>
    <recommendedName>
        <fullName evidence="1">HTH luxR-type domain-containing protein</fullName>
    </recommendedName>
</protein>
<dbReference type="EMBL" id="CAJSLV010000001">
    <property type="protein sequence ID" value="CAG6390619.1"/>
    <property type="molecule type" value="Genomic_DNA"/>
</dbReference>
<gene>
    <name evidence="2" type="ORF">SCOCK_10087</name>
</gene>
<dbReference type="RefSeq" id="WP_251483536.1">
    <property type="nucleotide sequence ID" value="NZ_CAJSLV010000001.1"/>
</dbReference>